<dbReference type="EMBL" id="BTFZ01000002">
    <property type="protein sequence ID" value="GMM34496.1"/>
    <property type="molecule type" value="Genomic_DNA"/>
</dbReference>
<dbReference type="GO" id="GO:0071933">
    <property type="term" value="F:Arp2/3 complex binding"/>
    <property type="evidence" value="ECO:0007669"/>
    <property type="project" value="InterPro"/>
</dbReference>
<keyword evidence="2" id="KW-0963">Cytoplasm</keyword>
<dbReference type="Proteomes" id="UP001360560">
    <property type="component" value="Unassembled WGS sequence"/>
</dbReference>
<dbReference type="Gene3D" id="3.40.20.10">
    <property type="entry name" value="Severin"/>
    <property type="match status" value="1"/>
</dbReference>
<evidence type="ECO:0000259" key="3">
    <source>
        <dbReference type="PROSITE" id="PS51263"/>
    </source>
</evidence>
<comment type="similarity">
    <text evidence="1 2">Belongs to the actin-binding proteins ADF family. GMF subfamily.</text>
</comment>
<dbReference type="InterPro" id="IPR011171">
    <property type="entry name" value="GMF"/>
</dbReference>
<dbReference type="InterPro" id="IPR029006">
    <property type="entry name" value="ADF-H/Gelsolin-like_dom_sf"/>
</dbReference>
<dbReference type="GO" id="GO:0005634">
    <property type="term" value="C:nucleus"/>
    <property type="evidence" value="ECO:0007669"/>
    <property type="project" value="UniProtKB-SubCell"/>
</dbReference>
<dbReference type="InterPro" id="IPR002108">
    <property type="entry name" value="ADF-H"/>
</dbReference>
<dbReference type="AlphaFoldDB" id="A0AAV5QIJ4"/>
<protein>
    <submittedName>
        <fullName evidence="4">Aim7 protein</fullName>
    </submittedName>
</protein>
<accession>A0AAV5QIJ4</accession>
<gene>
    <name evidence="4" type="ORF">DASC09_018210</name>
</gene>
<keyword evidence="2" id="KW-0539">Nucleus</keyword>
<evidence type="ECO:0000313" key="4">
    <source>
        <dbReference type="EMBL" id="GMM34496.1"/>
    </source>
</evidence>
<dbReference type="GO" id="GO:0003779">
    <property type="term" value="F:actin binding"/>
    <property type="evidence" value="ECO:0007669"/>
    <property type="project" value="InterPro"/>
</dbReference>
<evidence type="ECO:0000256" key="2">
    <source>
        <dbReference type="PIRNR" id="PIRNR001788"/>
    </source>
</evidence>
<dbReference type="GO" id="GO:0071846">
    <property type="term" value="P:actin filament debranching"/>
    <property type="evidence" value="ECO:0007669"/>
    <property type="project" value="InterPro"/>
</dbReference>
<reference evidence="4 5" key="1">
    <citation type="journal article" date="2023" name="Elife">
        <title>Identification of key yeast species and microbe-microbe interactions impacting larval growth of Drosophila in the wild.</title>
        <authorList>
            <person name="Mure A."/>
            <person name="Sugiura Y."/>
            <person name="Maeda R."/>
            <person name="Honda K."/>
            <person name="Sakurai N."/>
            <person name="Takahashi Y."/>
            <person name="Watada M."/>
            <person name="Katoh T."/>
            <person name="Gotoh A."/>
            <person name="Gotoh Y."/>
            <person name="Taniguchi I."/>
            <person name="Nakamura K."/>
            <person name="Hayashi T."/>
            <person name="Katayama T."/>
            <person name="Uemura T."/>
            <person name="Hattori Y."/>
        </authorList>
    </citation>
    <scope>NUCLEOTIDE SEQUENCE [LARGE SCALE GENOMIC DNA]</scope>
    <source>
        <strain evidence="4 5">SC-9</strain>
    </source>
</reference>
<dbReference type="PANTHER" id="PTHR11249:SF2">
    <property type="entry name" value="GLIA MATURATION FACTOR"/>
    <property type="match status" value="1"/>
</dbReference>
<organism evidence="4 5">
    <name type="scientific">Saccharomycopsis crataegensis</name>
    <dbReference type="NCBI Taxonomy" id="43959"/>
    <lineage>
        <taxon>Eukaryota</taxon>
        <taxon>Fungi</taxon>
        <taxon>Dikarya</taxon>
        <taxon>Ascomycota</taxon>
        <taxon>Saccharomycotina</taxon>
        <taxon>Saccharomycetes</taxon>
        <taxon>Saccharomycopsidaceae</taxon>
        <taxon>Saccharomycopsis</taxon>
    </lineage>
</organism>
<comment type="subcellular location">
    <subcellularLocation>
        <location evidence="2">Cytoplasm</location>
    </subcellularLocation>
    <subcellularLocation>
        <location evidence="2">Nucleus</location>
    </subcellularLocation>
</comment>
<evidence type="ECO:0000313" key="5">
    <source>
        <dbReference type="Proteomes" id="UP001360560"/>
    </source>
</evidence>
<dbReference type="GeneID" id="90072475"/>
<dbReference type="Pfam" id="PF00241">
    <property type="entry name" value="Cofilin_ADF"/>
    <property type="match status" value="1"/>
</dbReference>
<dbReference type="RefSeq" id="XP_064851496.1">
    <property type="nucleotide sequence ID" value="XM_064995424.1"/>
</dbReference>
<keyword evidence="5" id="KW-1185">Reference proteome</keyword>
<feature type="domain" description="ADF-H" evidence="3">
    <location>
        <begin position="3"/>
        <end position="139"/>
    </location>
</feature>
<dbReference type="PIRSF" id="PIRSF001788">
    <property type="entry name" value="GMF-beta"/>
    <property type="match status" value="1"/>
</dbReference>
<dbReference type="GO" id="GO:0030479">
    <property type="term" value="C:actin cortical patch"/>
    <property type="evidence" value="ECO:0007669"/>
    <property type="project" value="TreeGrafter"/>
</dbReference>
<dbReference type="GO" id="GO:0034316">
    <property type="term" value="P:negative regulation of Arp2/3 complex-mediated actin nucleation"/>
    <property type="evidence" value="ECO:0007669"/>
    <property type="project" value="TreeGrafter"/>
</dbReference>
<dbReference type="PROSITE" id="PS51263">
    <property type="entry name" value="ADF_H"/>
    <property type="match status" value="1"/>
</dbReference>
<sequence>MSSLYTFSQDTLQGLKKFSFSSSRAKTMQATVYAIDRKTYEIKKDEGIEDIVESLEELEDELPDTSPRFVVLSYPVTTKDGRMSFPFVMLYYLPPNASQNDRMLYAGATELFKNKANVSRMLEVSESEDFEEIHDILSA</sequence>
<dbReference type="PANTHER" id="PTHR11249">
    <property type="entry name" value="GLIAL FACTOR NATURATION FACTOR"/>
    <property type="match status" value="1"/>
</dbReference>
<proteinExistence type="inferred from homology"/>
<dbReference type="SUPFAM" id="SSF55753">
    <property type="entry name" value="Actin depolymerizing proteins"/>
    <property type="match status" value="1"/>
</dbReference>
<name>A0AAV5QIJ4_9ASCO</name>
<dbReference type="SMART" id="SM00102">
    <property type="entry name" value="ADF"/>
    <property type="match status" value="1"/>
</dbReference>
<evidence type="ECO:0000256" key="1">
    <source>
        <dbReference type="ARBA" id="ARBA00010055"/>
    </source>
</evidence>
<comment type="caution">
    <text evidence="4">The sequence shown here is derived from an EMBL/GenBank/DDBJ whole genome shotgun (WGS) entry which is preliminary data.</text>
</comment>